<comment type="caution">
    <text evidence="2">The sequence shown here is derived from an EMBL/GenBank/DDBJ whole genome shotgun (WGS) entry which is preliminary data.</text>
</comment>
<accession>A0ABT1U3C2</accession>
<proteinExistence type="predicted"/>
<reference evidence="2 3" key="1">
    <citation type="submission" date="2022-07" db="EMBL/GenBank/DDBJ databases">
        <title>Methylomonas rivi sp. nov., Methylomonas rosea sp. nov., Methylomonas aureus sp. nov. and Methylomonas subterranea sp. nov., four novel methanotrophs isolated from a freshwater creek and the deep terrestrial subsurface.</title>
        <authorList>
            <person name="Abin C."/>
            <person name="Sankaranarayanan K."/>
            <person name="Garner C."/>
            <person name="Sindelar R."/>
            <person name="Kotary K."/>
            <person name="Garner R."/>
            <person name="Barclay S."/>
            <person name="Lawson P."/>
            <person name="Krumholz L."/>
        </authorList>
    </citation>
    <scope>NUCLEOTIDE SEQUENCE [LARGE SCALE GENOMIC DNA]</scope>
    <source>
        <strain evidence="2 3">WSC-6</strain>
    </source>
</reference>
<evidence type="ECO:0000256" key="1">
    <source>
        <dbReference type="SAM" id="SignalP"/>
    </source>
</evidence>
<dbReference type="EMBL" id="JANIBK010000028">
    <property type="protein sequence ID" value="MCQ8128338.1"/>
    <property type="molecule type" value="Genomic_DNA"/>
</dbReference>
<keyword evidence="3" id="KW-1185">Reference proteome</keyword>
<name>A0ABT1U3C2_9GAMM</name>
<feature type="signal peptide" evidence="1">
    <location>
        <begin position="1"/>
        <end position="21"/>
    </location>
</feature>
<dbReference type="RefSeq" id="WP_256614721.1">
    <property type="nucleotide sequence ID" value="NZ_JANIBK010000028.1"/>
</dbReference>
<dbReference type="Proteomes" id="UP001524586">
    <property type="component" value="Unassembled WGS sequence"/>
</dbReference>
<evidence type="ECO:0000313" key="3">
    <source>
        <dbReference type="Proteomes" id="UP001524586"/>
    </source>
</evidence>
<feature type="chain" id="PRO_5047490137" evidence="1">
    <location>
        <begin position="22"/>
        <end position="183"/>
    </location>
</feature>
<keyword evidence="1" id="KW-0732">Signal</keyword>
<protein>
    <submittedName>
        <fullName evidence="2">Aspartate carbamoyltransferase</fullName>
    </submittedName>
</protein>
<gene>
    <name evidence="2" type="ORF">NP596_07695</name>
</gene>
<sequence>MKKNNLILGMLLTAAAASAQAQPSADAERLDAVAERGRHVMPFHLEKTLHVFNKTPHGGIQQVIAKDAGDAEQIALIRRHLLDIGQGFKQGDFSRQRRIHGDDMPGVAELAAGYAKLHFDYRELPNGAEIEYSAEESSLIDAIHRYFNAQLSDHARHAVGGKPEQCRHKMHRHGAMRPSLPKE</sequence>
<organism evidence="2 3">
    <name type="scientific">Methylomonas rivi</name>
    <dbReference type="NCBI Taxonomy" id="2952226"/>
    <lineage>
        <taxon>Bacteria</taxon>
        <taxon>Pseudomonadati</taxon>
        <taxon>Pseudomonadota</taxon>
        <taxon>Gammaproteobacteria</taxon>
        <taxon>Methylococcales</taxon>
        <taxon>Methylococcaceae</taxon>
        <taxon>Methylomonas</taxon>
    </lineage>
</organism>
<evidence type="ECO:0000313" key="2">
    <source>
        <dbReference type="EMBL" id="MCQ8128338.1"/>
    </source>
</evidence>